<organism evidence="2 3">
    <name type="scientific">Tsukamurella tyrosinosolvens</name>
    <dbReference type="NCBI Taxonomy" id="57704"/>
    <lineage>
        <taxon>Bacteria</taxon>
        <taxon>Bacillati</taxon>
        <taxon>Actinomycetota</taxon>
        <taxon>Actinomycetes</taxon>
        <taxon>Mycobacteriales</taxon>
        <taxon>Tsukamurellaceae</taxon>
        <taxon>Tsukamurella</taxon>
    </lineage>
</organism>
<dbReference type="STRING" id="57704.SAMN04489793_2650"/>
<reference evidence="3" key="1">
    <citation type="submission" date="2016-10" db="EMBL/GenBank/DDBJ databases">
        <authorList>
            <person name="Varghese N."/>
            <person name="Submissions S."/>
        </authorList>
    </citation>
    <scope>NUCLEOTIDE SEQUENCE [LARGE SCALE GENOMIC DNA]</scope>
    <source>
        <strain evidence="3">DSM 44234</strain>
    </source>
</reference>
<protein>
    <submittedName>
        <fullName evidence="2">N-terminal half of MaoC dehydratase</fullName>
    </submittedName>
</protein>
<proteinExistence type="predicted"/>
<dbReference type="Proteomes" id="UP000182241">
    <property type="component" value="Unassembled WGS sequence"/>
</dbReference>
<dbReference type="Pfam" id="PF13452">
    <property type="entry name" value="FAS1_DH_region"/>
    <property type="match status" value="1"/>
</dbReference>
<keyword evidence="3" id="KW-1185">Reference proteome</keyword>
<accession>A0A1H4TP79</accession>
<dbReference type="KEGG" id="tsm:ASU32_11945"/>
<name>A0A1H4TP79_TSUTY</name>
<dbReference type="InterPro" id="IPR039569">
    <property type="entry name" value="FAS1-like_DH_region"/>
</dbReference>
<evidence type="ECO:0000259" key="1">
    <source>
        <dbReference type="Pfam" id="PF13452"/>
    </source>
</evidence>
<feature type="domain" description="FAS1-like dehydratase" evidence="1">
    <location>
        <begin position="14"/>
        <end position="116"/>
    </location>
</feature>
<dbReference type="AlphaFoldDB" id="A0A1H4TP79"/>
<dbReference type="InterPro" id="IPR029069">
    <property type="entry name" value="HotDog_dom_sf"/>
</dbReference>
<evidence type="ECO:0000313" key="3">
    <source>
        <dbReference type="Proteomes" id="UP000182241"/>
    </source>
</evidence>
<dbReference type="GeneID" id="300998506"/>
<dbReference type="RefSeq" id="WP_068525662.1">
    <property type="nucleotide sequence ID" value="NZ_CBDRGN010000001.1"/>
</dbReference>
<dbReference type="SUPFAM" id="SSF54637">
    <property type="entry name" value="Thioesterase/thiol ester dehydrase-isomerase"/>
    <property type="match status" value="1"/>
</dbReference>
<gene>
    <name evidence="2" type="ORF">SAMN04489793_2650</name>
</gene>
<dbReference type="Gene3D" id="3.10.129.10">
    <property type="entry name" value="Hotdog Thioesterase"/>
    <property type="match status" value="1"/>
</dbReference>
<dbReference type="EMBL" id="FNSA01000003">
    <property type="protein sequence ID" value="SEC58058.1"/>
    <property type="molecule type" value="Genomic_DNA"/>
</dbReference>
<sequence length="160" mass="17288">MTDGDYTHWLDDCYSVDAEGLRSYGRATRSPHVPYASSRVIPRDTPVPPLIVADPVFKVAARLLAEQIEDFNVGRLLHVSQTVRQVEPIRIGDVASLGARISDRVTRAGIDLFTVDCVVRVDDETRIETSSVVAYAGGDDANTDLVDAAAPGIVMHGAVL</sequence>
<dbReference type="OrthoDB" id="4773494at2"/>
<evidence type="ECO:0000313" key="2">
    <source>
        <dbReference type="EMBL" id="SEC58058.1"/>
    </source>
</evidence>